<evidence type="ECO:0000313" key="6">
    <source>
        <dbReference type="Proteomes" id="UP000595278"/>
    </source>
</evidence>
<keyword evidence="6" id="KW-1185">Reference proteome</keyword>
<feature type="signal peptide" evidence="3">
    <location>
        <begin position="1"/>
        <end position="23"/>
    </location>
</feature>
<protein>
    <submittedName>
        <fullName evidence="5">Protease inhibitor I42 family protein</fullName>
    </submittedName>
</protein>
<evidence type="ECO:0000256" key="3">
    <source>
        <dbReference type="SAM" id="SignalP"/>
    </source>
</evidence>
<dbReference type="GO" id="GO:0004869">
    <property type="term" value="F:cysteine-type endopeptidase inhibitor activity"/>
    <property type="evidence" value="ECO:0007669"/>
    <property type="project" value="UniProtKB-KW"/>
</dbReference>
<sequence length="138" mass="15955">MIKRIIFRLITTALLTFSLGACTTISTTKTITNKNYQSLCNPLTLKKNQEFNVVLPSSAYSGYKWQLENNAATILQLEKSHIINDENPENRLHRQETIWKFKAIDAGTETLSFIYQLDWDSNIEDNQRIQCEIKVNNN</sequence>
<dbReference type="AlphaFoldDB" id="A0A974NGP2"/>
<feature type="domain" description="Proteinase inhibitor I42 chagasin" evidence="4">
    <location>
        <begin position="44"/>
        <end position="133"/>
    </location>
</feature>
<feature type="chain" id="PRO_5037747362" evidence="3">
    <location>
        <begin position="24"/>
        <end position="138"/>
    </location>
</feature>
<dbReference type="RefSeq" id="WP_201093916.1">
    <property type="nucleotide sequence ID" value="NZ_CP067393.1"/>
</dbReference>
<dbReference type="Proteomes" id="UP000595278">
    <property type="component" value="Chromosome"/>
</dbReference>
<organism evidence="5 6">
    <name type="scientific">Entomomonas asaccharolytica</name>
    <dbReference type="NCBI Taxonomy" id="2785331"/>
    <lineage>
        <taxon>Bacteria</taxon>
        <taxon>Pseudomonadati</taxon>
        <taxon>Pseudomonadota</taxon>
        <taxon>Gammaproteobacteria</taxon>
        <taxon>Pseudomonadales</taxon>
        <taxon>Pseudomonadaceae</taxon>
        <taxon>Entomomonas</taxon>
    </lineage>
</organism>
<accession>A0A974NGP2</accession>
<evidence type="ECO:0000259" key="4">
    <source>
        <dbReference type="Pfam" id="PF09394"/>
    </source>
</evidence>
<gene>
    <name evidence="5" type="ORF">JHT90_03010</name>
</gene>
<keyword evidence="3" id="KW-0732">Signal</keyword>
<evidence type="ECO:0000313" key="5">
    <source>
        <dbReference type="EMBL" id="QQP86228.1"/>
    </source>
</evidence>
<dbReference type="EMBL" id="CP067393">
    <property type="protein sequence ID" value="QQP86228.1"/>
    <property type="molecule type" value="Genomic_DNA"/>
</dbReference>
<evidence type="ECO:0000256" key="2">
    <source>
        <dbReference type="ARBA" id="ARBA00022704"/>
    </source>
</evidence>
<dbReference type="Gene3D" id="2.60.40.2020">
    <property type="match status" value="1"/>
</dbReference>
<dbReference type="Pfam" id="PF09394">
    <property type="entry name" value="Inhibitor_I42"/>
    <property type="match status" value="1"/>
</dbReference>
<name>A0A974NGP2_9GAMM</name>
<dbReference type="SUPFAM" id="SSF141066">
    <property type="entry name" value="ICP-like"/>
    <property type="match status" value="1"/>
</dbReference>
<reference evidence="5 6" key="1">
    <citation type="submission" date="2021-01" db="EMBL/GenBank/DDBJ databases">
        <title>Entomomonas sp. F2A isolated from a house cricket (Acheta domesticus).</title>
        <authorList>
            <person name="Spergser J."/>
            <person name="Busse H.-J."/>
        </authorList>
    </citation>
    <scope>NUCLEOTIDE SEQUENCE [LARGE SCALE GENOMIC DNA]</scope>
    <source>
        <strain evidence="5 6">F2A</strain>
    </source>
</reference>
<proteinExistence type="predicted"/>
<evidence type="ECO:0000256" key="1">
    <source>
        <dbReference type="ARBA" id="ARBA00022690"/>
    </source>
</evidence>
<keyword evidence="1" id="KW-0646">Protease inhibitor</keyword>
<dbReference type="PROSITE" id="PS51257">
    <property type="entry name" value="PROKAR_LIPOPROTEIN"/>
    <property type="match status" value="1"/>
</dbReference>
<dbReference type="InterPro" id="IPR036331">
    <property type="entry name" value="Chagasin-like_sf"/>
</dbReference>
<keyword evidence="2" id="KW-0789">Thiol protease inhibitor</keyword>
<dbReference type="KEGG" id="eaz:JHT90_03010"/>
<dbReference type="InterPro" id="IPR018990">
    <property type="entry name" value="Prot_inh_I42_chagasin"/>
</dbReference>